<dbReference type="EMBL" id="CP029289">
    <property type="protein sequence ID" value="AWR95457.1"/>
    <property type="molecule type" value="Genomic_DNA"/>
</dbReference>
<dbReference type="AlphaFoldDB" id="A0A2U9IHD2"/>
<proteinExistence type="predicted"/>
<evidence type="ECO:0000313" key="3">
    <source>
        <dbReference type="EMBL" id="AWR95457.1"/>
    </source>
</evidence>
<keyword evidence="1" id="KW-0051">Antiviral defense</keyword>
<dbReference type="RefSeq" id="WP_110271335.1">
    <property type="nucleotide sequence ID" value="NZ_CP029289.2"/>
</dbReference>
<accession>A0A2U9IHD2</accession>
<sequence>MQRLPSHTIIYTNRSLPQIMKVQMTLSVISEYLHISEDPKPLPSVKVKGDVSKVINEFISSKNPNLDAYFERDYVKFMSTEKGLVIPGNTVKGAIRSRLELLMDCACYDSLGNRPSKSKSNRYISIYHPRRKNSDRFDQYKSKYICYVCNLFGNAGLASRVNFSDLEFQEGKVDFVPIKGTLYEVVRKGSIFKGNVILDNPQPHEIGMLLYGSGYRGQGKWKTLLLGRFKYEMKEFGRIKFNIQINNADSYLNSFLTLHKGHVHDVEEDWK</sequence>
<dbReference type="OrthoDB" id="42644at2157"/>
<organism evidence="3 4">
    <name type="scientific">Acidianus brierleyi</name>
    <dbReference type="NCBI Taxonomy" id="41673"/>
    <lineage>
        <taxon>Archaea</taxon>
        <taxon>Thermoproteota</taxon>
        <taxon>Thermoprotei</taxon>
        <taxon>Sulfolobales</taxon>
        <taxon>Sulfolobaceae</taxon>
        <taxon>Acidianus</taxon>
    </lineage>
</organism>
<dbReference type="GeneID" id="36833192"/>
<evidence type="ECO:0000259" key="2">
    <source>
        <dbReference type="Pfam" id="PF03787"/>
    </source>
</evidence>
<dbReference type="Pfam" id="PF03787">
    <property type="entry name" value="RAMPs"/>
    <property type="match status" value="1"/>
</dbReference>
<gene>
    <name evidence="3" type="ORF">DFR85_13510</name>
</gene>
<reference evidence="3 4" key="1">
    <citation type="submission" date="2018-05" db="EMBL/GenBank/DDBJ databases">
        <title>Complete Genome Sequences of Extremely Thermoacidophilic, Metal-Mobilizing Type-Strain Members of the Archaeal Family Sulfolobaceae: Acidianus brierleyi DSM-1651T, Acidianus sulfidivorans DSM-18786T, Metallosphaera hakonensis DSM-7519T, and Metallosphaera prunae DSM-10039T.</title>
        <authorList>
            <person name="Counts J.A."/>
            <person name="Kelly R.M."/>
        </authorList>
    </citation>
    <scope>NUCLEOTIDE SEQUENCE [LARGE SCALE GENOMIC DNA]</scope>
    <source>
        <strain evidence="3 4">DSM 1651</strain>
    </source>
</reference>
<evidence type="ECO:0000256" key="1">
    <source>
        <dbReference type="ARBA" id="ARBA00023118"/>
    </source>
</evidence>
<name>A0A2U9IHD2_9CREN</name>
<dbReference type="GO" id="GO:0051607">
    <property type="term" value="P:defense response to virus"/>
    <property type="evidence" value="ECO:0007669"/>
    <property type="project" value="UniProtKB-KW"/>
</dbReference>
<keyword evidence="4" id="KW-1185">Reference proteome</keyword>
<dbReference type="KEGG" id="abri:DFR85_13510"/>
<feature type="domain" description="CRISPR type III-associated protein" evidence="2">
    <location>
        <begin position="80"/>
        <end position="246"/>
    </location>
</feature>
<protein>
    <recommendedName>
        <fullName evidence="2">CRISPR type III-associated protein domain-containing protein</fullName>
    </recommendedName>
</protein>
<dbReference type="InterPro" id="IPR005537">
    <property type="entry name" value="RAMP_III_fam"/>
</dbReference>
<dbReference type="Proteomes" id="UP000248044">
    <property type="component" value="Chromosome"/>
</dbReference>
<evidence type="ECO:0000313" key="4">
    <source>
        <dbReference type="Proteomes" id="UP000248044"/>
    </source>
</evidence>